<evidence type="ECO:0000313" key="4">
    <source>
        <dbReference type="EMBL" id="ARN20558.1"/>
    </source>
</evidence>
<protein>
    <submittedName>
        <fullName evidence="4">Uncharacterized protein</fullName>
    </submittedName>
</protein>
<evidence type="ECO:0000313" key="5">
    <source>
        <dbReference type="Proteomes" id="UP000193427"/>
    </source>
</evidence>
<dbReference type="PROSITE" id="PS50111">
    <property type="entry name" value="CHEMOTAXIS_TRANSDUC_2"/>
    <property type="match status" value="1"/>
</dbReference>
<accession>A0A1W6L8R5</accession>
<dbReference type="InterPro" id="IPR051310">
    <property type="entry name" value="MCP_chemotaxis"/>
</dbReference>
<dbReference type="CDD" id="cd11386">
    <property type="entry name" value="MCP_signal"/>
    <property type="match status" value="1"/>
</dbReference>
<dbReference type="InterPro" id="IPR004089">
    <property type="entry name" value="MCPsignal_dom"/>
</dbReference>
<keyword evidence="5" id="KW-1185">Reference proteome</keyword>
<organism evidence="4 5">
    <name type="scientific">Piscinibacter gummiphilus</name>
    <dbReference type="NCBI Taxonomy" id="946333"/>
    <lineage>
        <taxon>Bacteria</taxon>
        <taxon>Pseudomonadati</taxon>
        <taxon>Pseudomonadota</taxon>
        <taxon>Betaproteobacteria</taxon>
        <taxon>Burkholderiales</taxon>
        <taxon>Sphaerotilaceae</taxon>
        <taxon>Piscinibacter</taxon>
    </lineage>
</organism>
<dbReference type="AlphaFoldDB" id="A0A1W6L8R5"/>
<name>A0A1W6L8R5_9BURK</name>
<dbReference type="PANTHER" id="PTHR43531:SF14">
    <property type="entry name" value="METHYL-ACCEPTING CHEMOTAXIS PROTEIN I-RELATED"/>
    <property type="match status" value="1"/>
</dbReference>
<dbReference type="PANTHER" id="PTHR43531">
    <property type="entry name" value="PROTEIN ICFG"/>
    <property type="match status" value="1"/>
</dbReference>
<comment type="similarity">
    <text evidence="3">Belongs to the methyl-accepting chemotaxis (MCP) protein family.</text>
</comment>
<dbReference type="SMART" id="SM00283">
    <property type="entry name" value="MA"/>
    <property type="match status" value="1"/>
</dbReference>
<evidence type="ECO:0000256" key="3">
    <source>
        <dbReference type="ARBA" id="ARBA00029447"/>
    </source>
</evidence>
<dbReference type="Gene3D" id="1.10.287.950">
    <property type="entry name" value="Methyl-accepting chemotaxis protein"/>
    <property type="match status" value="1"/>
</dbReference>
<dbReference type="GO" id="GO:0005886">
    <property type="term" value="C:plasma membrane"/>
    <property type="evidence" value="ECO:0007669"/>
    <property type="project" value="TreeGrafter"/>
</dbReference>
<dbReference type="Proteomes" id="UP000193427">
    <property type="component" value="Chromosome"/>
</dbReference>
<dbReference type="GO" id="GO:0004888">
    <property type="term" value="F:transmembrane signaling receptor activity"/>
    <property type="evidence" value="ECO:0007669"/>
    <property type="project" value="InterPro"/>
</dbReference>
<keyword evidence="2" id="KW-0488">Methylation</keyword>
<dbReference type="PRINTS" id="PR00260">
    <property type="entry name" value="CHEMTRNSDUCR"/>
</dbReference>
<gene>
    <name evidence="4" type="ORF">A4W93_12005</name>
</gene>
<dbReference type="FunFam" id="1.10.287.950:FF:000001">
    <property type="entry name" value="Methyl-accepting chemotaxis sensory transducer"/>
    <property type="match status" value="1"/>
</dbReference>
<dbReference type="EMBL" id="CP015118">
    <property type="protein sequence ID" value="ARN20558.1"/>
    <property type="molecule type" value="Genomic_DNA"/>
</dbReference>
<dbReference type="KEGG" id="rgu:A4W93_12005"/>
<dbReference type="OrthoDB" id="8576332at2"/>
<dbReference type="Pfam" id="PF00672">
    <property type="entry name" value="HAMP"/>
    <property type="match status" value="1"/>
</dbReference>
<sequence length="523" mass="55176">MTRNSSFSFRRLGSWRISTRLTLLAVLSVVTILLLTLSGGQGMRVATRQLSDVYQNHAVPMGTFGTALDQLHRSRMSLVLAMETSYARQAQEHIDRGAAIEKAALESLEPVFAALTREDDRGHAEKFKGAWAEYRKVRDRVAQLMNEGDRATAISEFRANLAPPFDLASAELGALLASQVKGAADTYHEAEVASRQLTMVIAAAGAFGLVTAIGLCGWLARSILRPLREVSAQAGTIARGDLTEALSVTESGEAGELQQSLVHMQQSLQTMVAQVRAATENITTASGEIATGNLDMSHRTEQAASNLQQTAASMEQLTGTVRQSAESARLANQLASSATGVAAKGGEVVARVVSTMDDINASSRKISDIIGVIDGIAFQTNILALNAAVEAARAGEQGRGFAVVASEVRSLAQRSAQAAKEIKSLIGASVEKVESGARLVKDAGSTMGEIVMSVQRVSDIIQEITVATGEQSTGLGQINTAVTELDHMTQQNAALVEQSAAAAESLKDQAGRLAMAVGAFKIS</sequence>
<dbReference type="GO" id="GO:0007165">
    <property type="term" value="P:signal transduction"/>
    <property type="evidence" value="ECO:0007669"/>
    <property type="project" value="InterPro"/>
</dbReference>
<reference evidence="4 5" key="1">
    <citation type="submission" date="2016-04" db="EMBL/GenBank/DDBJ databases">
        <title>Complete genome sequence of natural rubber-degrading, novel Gram-negative bacterium, Rhizobacter gummiphilus strain NS21.</title>
        <authorList>
            <person name="Tabata M."/>
            <person name="Kasai D."/>
            <person name="Fukuda M."/>
        </authorList>
    </citation>
    <scope>NUCLEOTIDE SEQUENCE [LARGE SCALE GENOMIC DNA]</scope>
    <source>
        <strain evidence="4 5">NS21</strain>
    </source>
</reference>
<evidence type="ECO:0000256" key="1">
    <source>
        <dbReference type="ARBA" id="ARBA00004370"/>
    </source>
</evidence>
<dbReference type="RefSeq" id="WP_085750835.1">
    <property type="nucleotide sequence ID" value="NZ_BSPR01000023.1"/>
</dbReference>
<dbReference type="InterPro" id="IPR004090">
    <property type="entry name" value="Chemotax_Me-accpt_rcpt"/>
</dbReference>
<comment type="subcellular location">
    <subcellularLocation>
        <location evidence="1">Membrane</location>
    </subcellularLocation>
</comment>
<dbReference type="Pfam" id="PF00015">
    <property type="entry name" value="MCPsignal"/>
    <property type="match status" value="1"/>
</dbReference>
<proteinExistence type="inferred from homology"/>
<evidence type="ECO:0000256" key="2">
    <source>
        <dbReference type="ARBA" id="ARBA00022481"/>
    </source>
</evidence>
<dbReference type="PROSITE" id="PS50885">
    <property type="entry name" value="HAMP"/>
    <property type="match status" value="1"/>
</dbReference>
<dbReference type="InterPro" id="IPR003660">
    <property type="entry name" value="HAMP_dom"/>
</dbReference>
<dbReference type="Pfam" id="PF12729">
    <property type="entry name" value="4HB_MCP_1"/>
    <property type="match status" value="1"/>
</dbReference>
<dbReference type="SUPFAM" id="SSF58104">
    <property type="entry name" value="Methyl-accepting chemotaxis protein (MCP) signaling domain"/>
    <property type="match status" value="1"/>
</dbReference>
<dbReference type="InterPro" id="IPR024478">
    <property type="entry name" value="HlyB_4HB_MCP"/>
</dbReference>
<dbReference type="STRING" id="946333.A4W93_12005"/>
<dbReference type="CDD" id="cd06225">
    <property type="entry name" value="HAMP"/>
    <property type="match status" value="1"/>
</dbReference>
<dbReference type="GO" id="GO:0006935">
    <property type="term" value="P:chemotaxis"/>
    <property type="evidence" value="ECO:0007669"/>
    <property type="project" value="InterPro"/>
</dbReference>
<dbReference type="SMART" id="SM00304">
    <property type="entry name" value="HAMP"/>
    <property type="match status" value="1"/>
</dbReference>